<reference evidence="2" key="3">
    <citation type="submission" date="2015-04" db="UniProtKB">
        <authorList>
            <consortium name="EnsemblPlants"/>
        </authorList>
    </citation>
    <scope>IDENTIFICATION</scope>
</reference>
<evidence type="ECO:0000313" key="2">
    <source>
        <dbReference type="EnsemblPlants" id="LPERR02G00540.2"/>
    </source>
</evidence>
<dbReference type="EnsemblPlants" id="LPERR02G00540.2">
    <property type="protein sequence ID" value="LPERR02G00540.2"/>
    <property type="gene ID" value="LPERR02G00540"/>
</dbReference>
<name>A0A0D9VB65_9ORYZ</name>
<dbReference type="InterPro" id="IPR012871">
    <property type="entry name" value="DUF1668_ORYSA"/>
</dbReference>
<feature type="compositionally biased region" description="Basic and acidic residues" evidence="1">
    <location>
        <begin position="44"/>
        <end position="57"/>
    </location>
</feature>
<accession>A0A0D9VB65</accession>
<dbReference type="AlphaFoldDB" id="A0A0D9VB65"/>
<organism evidence="2 3">
    <name type="scientific">Leersia perrieri</name>
    <dbReference type="NCBI Taxonomy" id="77586"/>
    <lineage>
        <taxon>Eukaryota</taxon>
        <taxon>Viridiplantae</taxon>
        <taxon>Streptophyta</taxon>
        <taxon>Embryophyta</taxon>
        <taxon>Tracheophyta</taxon>
        <taxon>Spermatophyta</taxon>
        <taxon>Magnoliopsida</taxon>
        <taxon>Liliopsida</taxon>
        <taxon>Poales</taxon>
        <taxon>Poaceae</taxon>
        <taxon>BOP clade</taxon>
        <taxon>Oryzoideae</taxon>
        <taxon>Oryzeae</taxon>
        <taxon>Oryzinae</taxon>
        <taxon>Leersia</taxon>
    </lineage>
</organism>
<dbReference type="Pfam" id="PF07893">
    <property type="entry name" value="DUF1668"/>
    <property type="match status" value="1"/>
</dbReference>
<reference evidence="3" key="2">
    <citation type="submission" date="2013-12" db="EMBL/GenBank/DDBJ databases">
        <authorList>
            <person name="Yu Y."/>
            <person name="Lee S."/>
            <person name="de Baynast K."/>
            <person name="Wissotski M."/>
            <person name="Liu L."/>
            <person name="Talag J."/>
            <person name="Goicoechea J."/>
            <person name="Angelova A."/>
            <person name="Jetty R."/>
            <person name="Kudrna D."/>
            <person name="Golser W."/>
            <person name="Rivera L."/>
            <person name="Zhang J."/>
            <person name="Wing R."/>
        </authorList>
    </citation>
    <scope>NUCLEOTIDE SEQUENCE</scope>
</reference>
<reference evidence="2 3" key="1">
    <citation type="submission" date="2012-08" db="EMBL/GenBank/DDBJ databases">
        <title>Oryza genome evolution.</title>
        <authorList>
            <person name="Wing R.A."/>
        </authorList>
    </citation>
    <scope>NUCLEOTIDE SEQUENCE</scope>
</reference>
<evidence type="ECO:0000313" key="3">
    <source>
        <dbReference type="Proteomes" id="UP000032180"/>
    </source>
</evidence>
<protein>
    <recommendedName>
        <fullName evidence="4">DUF1618 domain-containing protein</fullName>
    </recommendedName>
</protein>
<proteinExistence type="predicted"/>
<dbReference type="Gramene" id="LPERR02G00540.2">
    <property type="protein sequence ID" value="LPERR02G00540.2"/>
    <property type="gene ID" value="LPERR02G00540"/>
</dbReference>
<dbReference type="PANTHER" id="PTHR33085:SF126">
    <property type="entry name" value="EXPRESSED PROTEIN"/>
    <property type="match status" value="1"/>
</dbReference>
<evidence type="ECO:0008006" key="4">
    <source>
        <dbReference type="Google" id="ProtNLM"/>
    </source>
</evidence>
<dbReference type="PANTHER" id="PTHR33085">
    <property type="entry name" value="OS12G0113100 PROTEIN-RELATED"/>
    <property type="match status" value="1"/>
</dbReference>
<feature type="region of interest" description="Disordered" evidence="1">
    <location>
        <begin position="33"/>
        <end position="70"/>
    </location>
</feature>
<dbReference type="Proteomes" id="UP000032180">
    <property type="component" value="Chromosome 2"/>
</dbReference>
<evidence type="ECO:0000256" key="1">
    <source>
        <dbReference type="SAM" id="MobiDB-lite"/>
    </source>
</evidence>
<sequence>MMRRFVNLVVDSGGERAAAAAYKLYRVAASSIFSSPRPPPRPPRRLDQLDLSDERRRPATSSGYHPSSLLGPGNVDFIPIGSHGDGGDDTSLRMLAFDIDGRALLYGAGAAAAAGVSLRHIPDPCKPKVAPIPFLTGDGRLFLIETAPFCGNPSCFEVLSYGNQPLDGGHGSVLSFSRNFSGWYWRTLPPPPFAKLGYDDVIGGGIRRRDYDIVASAQAPDDSELWITAHGAGTFKFNTKTCEWRKLGDWAMPFHGRGEFIDFRSLWLGLSTGNTWRAYPGLHLCLSDLGCMDSGGYSTPPPTFCLLDGLDRLPNRSSFVMQAYLVHLGYGRICIARFIQEEEDKYGGFNNPFSQNNSSSSRYLLLTGVEMLRDYSTVVHTSRRYNFHNGDFIHGTALVAGAVTTLRSTVIWIQLSSGTGAGGQGCTCHQPTLD</sequence>
<dbReference type="STRING" id="77586.A0A0D9VB65"/>
<keyword evidence="3" id="KW-1185">Reference proteome</keyword>
<dbReference type="HOGENOM" id="CLU_018267_1_0_1"/>